<dbReference type="InterPro" id="IPR050153">
    <property type="entry name" value="Metal_Ion_Import_ABC"/>
</dbReference>
<feature type="domain" description="ABC transporter" evidence="3">
    <location>
        <begin position="94"/>
        <end position="213"/>
    </location>
</feature>
<keyword evidence="5" id="KW-1185">Reference proteome</keyword>
<sequence length="229" mass="26375">MITFSCPFTIAPLIIFSGYIFATDSSKIATLLSIFLISIGMMFLPLMQLINNLNKDKFNFKYDENTIKKENLNELVTDLTISNLSMTINNKSIFKDVNFTFKNKLLNYIQGKNGVGKLVLLKCIAVIITDYEGEISINKSLSSDHKYSISYIGHDSWLFNISIKDNLAYGCNDVDEKEIYKLLEKFNLLEKINKLNLCLDTIFEDDVNLFSKGNFKNFWLSEHCYKIEQ</sequence>
<proteinExistence type="predicted"/>
<keyword evidence="2" id="KW-0472">Membrane</keyword>
<evidence type="ECO:0000256" key="2">
    <source>
        <dbReference type="SAM" id="Phobius"/>
    </source>
</evidence>
<keyword evidence="2" id="KW-0812">Transmembrane</keyword>
<evidence type="ECO:0000313" key="5">
    <source>
        <dbReference type="Proteomes" id="UP000067476"/>
    </source>
</evidence>
<dbReference type="AlphaFoldDB" id="A0A0K1W277"/>
<dbReference type="RefSeq" id="WP_075058305.1">
    <property type="nucleotide sequence ID" value="NZ_CP012357.1"/>
</dbReference>
<dbReference type="KEGG" id="sll:SLITO_v1c05710"/>
<evidence type="ECO:0000259" key="3">
    <source>
        <dbReference type="Pfam" id="PF00005"/>
    </source>
</evidence>
<gene>
    <name evidence="4" type="ORF">SLITO_v1c05710</name>
</gene>
<dbReference type="OrthoDB" id="2290519at2"/>
<dbReference type="STRING" id="216942.SLITO_v1c05710"/>
<dbReference type="InterPro" id="IPR027417">
    <property type="entry name" value="P-loop_NTPase"/>
</dbReference>
<accession>A0A0K1W277</accession>
<dbReference type="SUPFAM" id="SSF52540">
    <property type="entry name" value="P-loop containing nucleoside triphosphate hydrolases"/>
    <property type="match status" value="1"/>
</dbReference>
<protein>
    <recommendedName>
        <fullName evidence="3">ABC transporter domain-containing protein</fullName>
    </recommendedName>
</protein>
<organism evidence="4 5">
    <name type="scientific">Spiroplasma litorale</name>
    <dbReference type="NCBI Taxonomy" id="216942"/>
    <lineage>
        <taxon>Bacteria</taxon>
        <taxon>Bacillati</taxon>
        <taxon>Mycoplasmatota</taxon>
        <taxon>Mollicutes</taxon>
        <taxon>Entomoplasmatales</taxon>
        <taxon>Spiroplasmataceae</taxon>
        <taxon>Spiroplasma</taxon>
    </lineage>
</organism>
<dbReference type="Gene3D" id="3.40.50.300">
    <property type="entry name" value="P-loop containing nucleotide triphosphate hydrolases"/>
    <property type="match status" value="1"/>
</dbReference>
<name>A0A0K1W277_9MOLU</name>
<dbReference type="PANTHER" id="PTHR42734">
    <property type="entry name" value="METAL TRANSPORT SYSTEM ATP-BINDING PROTEIN TM_0124-RELATED"/>
    <property type="match status" value="1"/>
</dbReference>
<dbReference type="InterPro" id="IPR003439">
    <property type="entry name" value="ABC_transporter-like_ATP-bd"/>
</dbReference>
<dbReference type="Proteomes" id="UP000067476">
    <property type="component" value="Chromosome"/>
</dbReference>
<evidence type="ECO:0000256" key="1">
    <source>
        <dbReference type="ARBA" id="ARBA00022448"/>
    </source>
</evidence>
<dbReference type="EMBL" id="CP012357">
    <property type="protein sequence ID" value="AKX34207.1"/>
    <property type="molecule type" value="Genomic_DNA"/>
</dbReference>
<keyword evidence="2" id="KW-1133">Transmembrane helix</keyword>
<dbReference type="GO" id="GO:0016887">
    <property type="term" value="F:ATP hydrolysis activity"/>
    <property type="evidence" value="ECO:0007669"/>
    <property type="project" value="InterPro"/>
</dbReference>
<feature type="transmembrane region" description="Helical" evidence="2">
    <location>
        <begin position="32"/>
        <end position="51"/>
    </location>
</feature>
<dbReference type="GO" id="GO:0005524">
    <property type="term" value="F:ATP binding"/>
    <property type="evidence" value="ECO:0007669"/>
    <property type="project" value="InterPro"/>
</dbReference>
<reference evidence="4 5" key="1">
    <citation type="journal article" date="2015" name="Genome Announc.">
        <title>Complete Genome Sequence of Spiroplasma litorale TN-1T (DSM 21781), a Bacterium Isolated from a Green-Eyed Horsefly (Tabanus nigrovittatus).</title>
        <authorList>
            <person name="Lo W.S."/>
            <person name="Lai Y.C."/>
            <person name="Lien Y.W."/>
            <person name="Wang T.H."/>
            <person name="Kuo C.H."/>
        </authorList>
    </citation>
    <scope>NUCLEOTIDE SEQUENCE [LARGE SCALE GENOMIC DNA]</scope>
    <source>
        <strain evidence="4 5">TN-1</strain>
    </source>
</reference>
<dbReference type="PATRIC" id="fig|216942.3.peg.575"/>
<keyword evidence="1" id="KW-0813">Transport</keyword>
<evidence type="ECO:0000313" key="4">
    <source>
        <dbReference type="EMBL" id="AKX34207.1"/>
    </source>
</evidence>
<dbReference type="Pfam" id="PF00005">
    <property type="entry name" value="ABC_tran"/>
    <property type="match status" value="1"/>
</dbReference>